<dbReference type="PANTHER" id="PTHR12219">
    <property type="entry name" value="NADH-UBIQUINONE OXIDOREDUCTASE"/>
    <property type="match status" value="1"/>
</dbReference>
<dbReference type="Pfam" id="PF04800">
    <property type="entry name" value="NDUS4"/>
    <property type="match status" value="1"/>
</dbReference>
<gene>
    <name evidence="12" type="ORF">GWI33_016017</name>
</gene>
<evidence type="ECO:0000256" key="11">
    <source>
        <dbReference type="RuleBase" id="RU367010"/>
    </source>
</evidence>
<evidence type="ECO:0000256" key="3">
    <source>
        <dbReference type="ARBA" id="ARBA00015796"/>
    </source>
</evidence>
<evidence type="ECO:0000256" key="5">
    <source>
        <dbReference type="ARBA" id="ARBA00022660"/>
    </source>
</evidence>
<dbReference type="AlphaFoldDB" id="A0A834HY31"/>
<keyword evidence="9 11" id="KW-0496">Mitochondrion</keyword>
<proteinExistence type="inferred from homology"/>
<dbReference type="InterPro" id="IPR006885">
    <property type="entry name" value="NADH_UbQ_FeS_4_mit-like"/>
</dbReference>
<evidence type="ECO:0000256" key="1">
    <source>
        <dbReference type="ARBA" id="ARBA00003195"/>
    </source>
</evidence>
<dbReference type="OrthoDB" id="3089at2759"/>
<dbReference type="EMBL" id="JAACXV010014020">
    <property type="protein sequence ID" value="KAF7271052.1"/>
    <property type="molecule type" value="Genomic_DNA"/>
</dbReference>
<protein>
    <recommendedName>
        <fullName evidence="3 11">NADH dehydrogenase [ubiquinone] iron-sulfur protein 4, mitochondrial</fullName>
    </recommendedName>
</protein>
<evidence type="ECO:0000256" key="4">
    <source>
        <dbReference type="ARBA" id="ARBA00022448"/>
    </source>
</evidence>
<name>A0A834HY31_RHYFE</name>
<evidence type="ECO:0000256" key="7">
    <source>
        <dbReference type="ARBA" id="ARBA00022946"/>
    </source>
</evidence>
<keyword evidence="13" id="KW-1185">Reference proteome</keyword>
<keyword evidence="6 11" id="KW-0999">Mitochondrion inner membrane</keyword>
<evidence type="ECO:0000313" key="13">
    <source>
        <dbReference type="Proteomes" id="UP000625711"/>
    </source>
</evidence>
<dbReference type="PANTHER" id="PTHR12219:SF8">
    <property type="entry name" value="NADH DEHYDROGENASE [UBIQUINONE] IRON-SULFUR PROTEIN 4, MITOCHONDRIAL"/>
    <property type="match status" value="1"/>
</dbReference>
<dbReference type="FunFam" id="3.30.160.190:FF:000001">
    <property type="entry name" value="NADH-ubiquinone oxidoreductase 21 kDa subunit mitochondrial"/>
    <property type="match status" value="1"/>
</dbReference>
<evidence type="ECO:0000256" key="2">
    <source>
        <dbReference type="ARBA" id="ARBA00005882"/>
    </source>
</evidence>
<sequence length="190" mass="22259">MFFVRTPWNFFGTNLQRLIQNRLQLCSTDSKPTSCDAQKASAKSEPIQKVLDTSESIHKRQLQKCRIVLTEPDDYVLISGNPAKIACERPARIYQPRKNAMQSGTRHIGHWELDFETKARWENPLMGWCSSGDPVSNLRLRFSTKEEAMNFCKKNRLKFWIQDSHTKKKFKVKSYGINFHYKNRTRLSTK</sequence>
<keyword evidence="4 11" id="KW-0813">Transport</keyword>
<keyword evidence="10 11" id="KW-0472">Membrane</keyword>
<dbReference type="InterPro" id="IPR038532">
    <property type="entry name" value="NDUFS4-like_sf"/>
</dbReference>
<evidence type="ECO:0000256" key="10">
    <source>
        <dbReference type="ARBA" id="ARBA00023136"/>
    </source>
</evidence>
<organism evidence="12 13">
    <name type="scientific">Rhynchophorus ferrugineus</name>
    <name type="common">Red palm weevil</name>
    <name type="synonym">Curculio ferrugineus</name>
    <dbReference type="NCBI Taxonomy" id="354439"/>
    <lineage>
        <taxon>Eukaryota</taxon>
        <taxon>Metazoa</taxon>
        <taxon>Ecdysozoa</taxon>
        <taxon>Arthropoda</taxon>
        <taxon>Hexapoda</taxon>
        <taxon>Insecta</taxon>
        <taxon>Pterygota</taxon>
        <taxon>Neoptera</taxon>
        <taxon>Endopterygota</taxon>
        <taxon>Coleoptera</taxon>
        <taxon>Polyphaga</taxon>
        <taxon>Cucujiformia</taxon>
        <taxon>Curculionidae</taxon>
        <taxon>Dryophthorinae</taxon>
        <taxon>Rhynchophorus</taxon>
    </lineage>
</organism>
<evidence type="ECO:0000256" key="9">
    <source>
        <dbReference type="ARBA" id="ARBA00023128"/>
    </source>
</evidence>
<accession>A0A834HY31</accession>
<dbReference type="Proteomes" id="UP000625711">
    <property type="component" value="Unassembled WGS sequence"/>
</dbReference>
<comment type="similarity">
    <text evidence="2 11">Belongs to the complex I NDUFS4 subunit family.</text>
</comment>
<reference evidence="12" key="1">
    <citation type="submission" date="2020-08" db="EMBL/GenBank/DDBJ databases">
        <title>Genome sequencing and assembly of the red palm weevil Rhynchophorus ferrugineus.</title>
        <authorList>
            <person name="Dias G.B."/>
            <person name="Bergman C.M."/>
            <person name="Manee M."/>
        </authorList>
    </citation>
    <scope>NUCLEOTIDE SEQUENCE</scope>
    <source>
        <strain evidence="12">AA-2017</strain>
        <tissue evidence="12">Whole larva</tissue>
    </source>
</reference>
<dbReference type="GO" id="GO:0022900">
    <property type="term" value="P:electron transport chain"/>
    <property type="evidence" value="ECO:0007669"/>
    <property type="project" value="InterPro"/>
</dbReference>
<dbReference type="GO" id="GO:0005743">
    <property type="term" value="C:mitochondrial inner membrane"/>
    <property type="evidence" value="ECO:0007669"/>
    <property type="project" value="UniProtKB-SubCell"/>
</dbReference>
<keyword evidence="8 11" id="KW-0249">Electron transport</keyword>
<evidence type="ECO:0000256" key="6">
    <source>
        <dbReference type="ARBA" id="ARBA00022792"/>
    </source>
</evidence>
<dbReference type="Gene3D" id="3.30.160.190">
    <property type="entry name" value="atu1810 like domain"/>
    <property type="match status" value="1"/>
</dbReference>
<comment type="function">
    <text evidence="1 11">Accessory subunit of the mitochondrial membrane respiratory chain NADH dehydrogenase (Complex I), that is believed not to be involved in catalysis. Complex I functions in the transfer of electrons from NADH to the respiratory chain. The immediate electron acceptor for the enzyme is believed to be ubiquinone.</text>
</comment>
<comment type="subcellular location">
    <subcellularLocation>
        <location evidence="11">Mitochondrion inner membrane</location>
        <topology evidence="11">Peripheral membrane protein</topology>
        <orientation evidence="11">Matrix side</orientation>
    </subcellularLocation>
</comment>
<keyword evidence="7 11" id="KW-0809">Transit peptide</keyword>
<keyword evidence="5 11" id="KW-0679">Respiratory chain</keyword>
<evidence type="ECO:0000256" key="8">
    <source>
        <dbReference type="ARBA" id="ARBA00022982"/>
    </source>
</evidence>
<evidence type="ECO:0000313" key="12">
    <source>
        <dbReference type="EMBL" id="KAF7271052.1"/>
    </source>
</evidence>
<comment type="caution">
    <text evidence="12">The sequence shown here is derived from an EMBL/GenBank/DDBJ whole genome shotgun (WGS) entry which is preliminary data.</text>
</comment>